<evidence type="ECO:0000256" key="1">
    <source>
        <dbReference type="SAM" id="MobiDB-lite"/>
    </source>
</evidence>
<dbReference type="KEGG" id="sjp:SJA_C2-04200"/>
<organism evidence="2 3">
    <name type="scientific">Sphingobium indicum (strain DSM 16413 / CCM 7287 / MTCC 6362 / UT26 / NBRC 101211 / UT26S)</name>
    <name type="common">Sphingobium japonicum</name>
    <dbReference type="NCBI Taxonomy" id="452662"/>
    <lineage>
        <taxon>Bacteria</taxon>
        <taxon>Pseudomonadati</taxon>
        <taxon>Pseudomonadota</taxon>
        <taxon>Alphaproteobacteria</taxon>
        <taxon>Sphingomonadales</taxon>
        <taxon>Sphingomonadaceae</taxon>
        <taxon>Sphingobium</taxon>
    </lineage>
</organism>
<dbReference type="EMBL" id="AP010804">
    <property type="protein sequence ID" value="BAI98783.1"/>
    <property type="molecule type" value="Genomic_DNA"/>
</dbReference>
<gene>
    <name evidence="2" type="ordered locus">SJA_C2-04200</name>
</gene>
<evidence type="ECO:0000313" key="2">
    <source>
        <dbReference type="EMBL" id="BAI98783.1"/>
    </source>
</evidence>
<name>D4Z8G4_SPHIU</name>
<evidence type="ECO:0000313" key="3">
    <source>
        <dbReference type="Proteomes" id="UP000007753"/>
    </source>
</evidence>
<accession>D4Z8G4</accession>
<dbReference type="AlphaFoldDB" id="D4Z8G4"/>
<dbReference type="Proteomes" id="UP000007753">
    <property type="component" value="Chromosome 2"/>
</dbReference>
<dbReference type="HOGENOM" id="CLU_2810219_0_0_5"/>
<protein>
    <submittedName>
        <fullName evidence="2">Uncharacterized protein</fullName>
    </submittedName>
</protein>
<feature type="region of interest" description="Disordered" evidence="1">
    <location>
        <begin position="18"/>
        <end position="67"/>
    </location>
</feature>
<feature type="compositionally biased region" description="Basic and acidic residues" evidence="1">
    <location>
        <begin position="22"/>
        <end position="39"/>
    </location>
</feature>
<keyword evidence="3" id="KW-1185">Reference proteome</keyword>
<sequence>MGRRRRIALQKYRAHAMMGEFQGKRHTDRSAAGDQDLRLNPRHSTLLQTVDRRWSTSSSPSPPRPGH</sequence>
<dbReference type="STRING" id="452662.SJA_C2-04200"/>
<reference evidence="2 3" key="1">
    <citation type="journal article" date="2010" name="J. Bacteriol.">
        <title>Complete genome sequence of the representative gamma-hexachlorocyclohexane-degrading bacterium Sphingobium japonicum UT26.</title>
        <authorList>
            <person name="Nagata Y."/>
            <person name="Ohtsubo Y."/>
            <person name="Endo R."/>
            <person name="Ichikawa N."/>
            <person name="Ankai A."/>
            <person name="Oguchi A."/>
            <person name="Fukui S."/>
            <person name="Fujita N."/>
            <person name="Tsuda M."/>
        </authorList>
    </citation>
    <scope>NUCLEOTIDE SEQUENCE [LARGE SCALE GENOMIC DNA]</scope>
    <source>
        <strain evidence="3">DSM 16413 / CCM 7287 / MTCC 6362 / UT26 / NBRC 101211 / UT26S</strain>
    </source>
</reference>
<proteinExistence type="predicted"/>